<dbReference type="Pfam" id="PF03816">
    <property type="entry name" value="LytR_cpsA_psr"/>
    <property type="match status" value="1"/>
</dbReference>
<feature type="domain" description="Cell envelope-related transcriptional attenuator" evidence="3">
    <location>
        <begin position="116"/>
        <end position="254"/>
    </location>
</feature>
<evidence type="ECO:0000256" key="1">
    <source>
        <dbReference type="ARBA" id="ARBA00006068"/>
    </source>
</evidence>
<dbReference type="STRING" id="1134406.ADN00_02955"/>
<feature type="region of interest" description="Disordered" evidence="2">
    <location>
        <begin position="37"/>
        <end position="60"/>
    </location>
</feature>
<name>A0A0P6YBS3_9CHLR</name>
<dbReference type="InterPro" id="IPR050922">
    <property type="entry name" value="LytR/CpsA/Psr_CW_biosynth"/>
</dbReference>
<dbReference type="PROSITE" id="PS51257">
    <property type="entry name" value="PROKAR_LIPOPROTEIN"/>
    <property type="match status" value="1"/>
</dbReference>
<organism evidence="4 5">
    <name type="scientific">Ornatilinea apprima</name>
    <dbReference type="NCBI Taxonomy" id="1134406"/>
    <lineage>
        <taxon>Bacteria</taxon>
        <taxon>Bacillati</taxon>
        <taxon>Chloroflexota</taxon>
        <taxon>Anaerolineae</taxon>
        <taxon>Anaerolineales</taxon>
        <taxon>Anaerolineaceae</taxon>
        <taxon>Ornatilinea</taxon>
    </lineage>
</organism>
<evidence type="ECO:0000259" key="3">
    <source>
        <dbReference type="Pfam" id="PF03816"/>
    </source>
</evidence>
<dbReference type="OrthoDB" id="153585at2"/>
<dbReference type="AlphaFoldDB" id="A0A0P6YBS3"/>
<dbReference type="PANTHER" id="PTHR33392:SF6">
    <property type="entry name" value="POLYISOPRENYL-TEICHOIC ACID--PEPTIDOGLYCAN TEICHOIC ACID TRANSFERASE TAGU"/>
    <property type="match status" value="1"/>
</dbReference>
<evidence type="ECO:0000313" key="5">
    <source>
        <dbReference type="Proteomes" id="UP000050417"/>
    </source>
</evidence>
<dbReference type="NCBIfam" id="TIGR00350">
    <property type="entry name" value="lytR_cpsA_psr"/>
    <property type="match status" value="1"/>
</dbReference>
<protein>
    <recommendedName>
        <fullName evidence="3">Cell envelope-related transcriptional attenuator domain-containing protein</fullName>
    </recommendedName>
</protein>
<comment type="caution">
    <text evidence="4">The sequence shown here is derived from an EMBL/GenBank/DDBJ whole genome shotgun (WGS) entry which is preliminary data.</text>
</comment>
<reference evidence="4 5" key="1">
    <citation type="submission" date="2015-07" db="EMBL/GenBank/DDBJ databases">
        <title>Genome sequence of Ornatilinea apprima DSM 23815.</title>
        <authorList>
            <person name="Hemp J."/>
            <person name="Ward L.M."/>
            <person name="Pace L.A."/>
            <person name="Fischer W.W."/>
        </authorList>
    </citation>
    <scope>NUCLEOTIDE SEQUENCE [LARGE SCALE GENOMIC DNA]</scope>
    <source>
        <strain evidence="4 5">P3M-1</strain>
    </source>
</reference>
<dbReference type="EMBL" id="LGCL01000013">
    <property type="protein sequence ID" value="KPL79399.1"/>
    <property type="molecule type" value="Genomic_DNA"/>
</dbReference>
<dbReference type="Gene3D" id="3.40.630.190">
    <property type="entry name" value="LCP protein"/>
    <property type="match status" value="1"/>
</dbReference>
<gene>
    <name evidence="4" type="ORF">ADN00_02955</name>
</gene>
<accession>A0A0P6YBS3</accession>
<sequence>MKTRAFRPFWQWLLVGMTALGIFGLLLAAGCSPAATPAAELSPSASPTLSATPSNTPTITLTPTITPPPAVWGSFPPPSLDPVTPIPPPIQGIQLPQGINAILLLGTDRNSPYVGRTDAVVLVLHDPAHSRASVISLPPDLMVYIPGQTMQRLQVAYALGGFDLMAQTLEYNFGIRPDDWVLLHLDDFSGLVDDLGGLFVNIQKEDEEICGGLKEGFRKLNGSSALCYVSYRTGPDESSRNRRQHEALRRLLIQLVQGGTLNRLPELFEKYAPRVDTSLELPSLLDSIPLLLNLGVEERVQYYSLVDQDLTPWQLPGPAPAVVLLPDREGLIEMISEAAEFVSQEAEPNEYVATLQYELTVSPTPTNTPTFTPSPTRTITPTRTVTRTRTITPTRTATRTRTITPTATSTTPVPYP</sequence>
<keyword evidence="5" id="KW-1185">Reference proteome</keyword>
<dbReference type="RefSeq" id="WP_075061463.1">
    <property type="nucleotide sequence ID" value="NZ_LGCL01000013.1"/>
</dbReference>
<dbReference type="Proteomes" id="UP000050417">
    <property type="component" value="Unassembled WGS sequence"/>
</dbReference>
<comment type="similarity">
    <text evidence="1">Belongs to the LytR/CpsA/Psr (LCP) family.</text>
</comment>
<evidence type="ECO:0000313" key="4">
    <source>
        <dbReference type="EMBL" id="KPL79399.1"/>
    </source>
</evidence>
<dbReference type="PANTHER" id="PTHR33392">
    <property type="entry name" value="POLYISOPRENYL-TEICHOIC ACID--PEPTIDOGLYCAN TEICHOIC ACID TRANSFERASE TAGU"/>
    <property type="match status" value="1"/>
</dbReference>
<evidence type="ECO:0000256" key="2">
    <source>
        <dbReference type="SAM" id="MobiDB-lite"/>
    </source>
</evidence>
<proteinExistence type="inferred from homology"/>
<dbReference type="InterPro" id="IPR004474">
    <property type="entry name" value="LytR_CpsA_psr"/>
</dbReference>